<keyword evidence="11" id="KW-0067">ATP-binding</keyword>
<dbReference type="GO" id="GO:0000155">
    <property type="term" value="F:phosphorelay sensor kinase activity"/>
    <property type="evidence" value="ECO:0007669"/>
    <property type="project" value="InterPro"/>
</dbReference>
<keyword evidence="13" id="KW-0902">Two-component regulatory system</keyword>
<keyword evidence="8 15" id="KW-0812">Transmembrane</keyword>
<dbReference type="AlphaFoldDB" id="A0A1H2Y193"/>
<dbReference type="Pfam" id="PF13426">
    <property type="entry name" value="PAS_9"/>
    <property type="match status" value="1"/>
</dbReference>
<evidence type="ECO:0000256" key="2">
    <source>
        <dbReference type="ARBA" id="ARBA00004236"/>
    </source>
</evidence>
<feature type="domain" description="CHASE" evidence="17">
    <location>
        <begin position="109"/>
        <end position="201"/>
    </location>
</feature>
<feature type="transmembrane region" description="Helical" evidence="15">
    <location>
        <begin position="269"/>
        <end position="289"/>
    </location>
</feature>
<dbReference type="EMBL" id="FNNE01000005">
    <property type="protein sequence ID" value="SDW98973.1"/>
    <property type="molecule type" value="Genomic_DNA"/>
</dbReference>
<feature type="domain" description="Histidine kinase" evidence="16">
    <location>
        <begin position="418"/>
        <end position="637"/>
    </location>
</feature>
<evidence type="ECO:0000313" key="18">
    <source>
        <dbReference type="EMBL" id="SDW98973.1"/>
    </source>
</evidence>
<evidence type="ECO:0000256" key="6">
    <source>
        <dbReference type="ARBA" id="ARBA00022553"/>
    </source>
</evidence>
<dbReference type="InterPro" id="IPR003594">
    <property type="entry name" value="HATPase_dom"/>
</dbReference>
<dbReference type="Proteomes" id="UP000199675">
    <property type="component" value="Unassembled WGS sequence"/>
</dbReference>
<dbReference type="SUPFAM" id="SSF55874">
    <property type="entry name" value="ATPase domain of HSP90 chaperone/DNA topoisomerase II/histidine kinase"/>
    <property type="match status" value="1"/>
</dbReference>
<dbReference type="PANTHER" id="PTHR43711:SF1">
    <property type="entry name" value="HISTIDINE KINASE 1"/>
    <property type="match status" value="1"/>
</dbReference>
<dbReference type="SUPFAM" id="SSF47384">
    <property type="entry name" value="Homodimeric domain of signal transducing histidine kinase"/>
    <property type="match status" value="1"/>
</dbReference>
<dbReference type="FunFam" id="3.30.565.10:FF:000023">
    <property type="entry name" value="PAS domain-containing sensor histidine kinase"/>
    <property type="match status" value="1"/>
</dbReference>
<keyword evidence="6" id="KW-0597">Phosphoprotein</keyword>
<dbReference type="GO" id="GO:0005524">
    <property type="term" value="F:ATP binding"/>
    <property type="evidence" value="ECO:0007669"/>
    <property type="project" value="UniProtKB-KW"/>
</dbReference>
<dbReference type="SUPFAM" id="SSF55785">
    <property type="entry name" value="PYP-like sensor domain (PAS domain)"/>
    <property type="match status" value="1"/>
</dbReference>
<keyword evidence="10" id="KW-0418">Kinase</keyword>
<dbReference type="InterPro" id="IPR042240">
    <property type="entry name" value="CHASE_sf"/>
</dbReference>
<comment type="subcellular location">
    <subcellularLocation>
        <location evidence="2">Cell membrane</location>
    </subcellularLocation>
    <subcellularLocation>
        <location evidence="3">Membrane raft</location>
        <topology evidence="3">Multi-pass membrane protein</topology>
    </subcellularLocation>
</comment>
<dbReference type="InterPro" id="IPR003661">
    <property type="entry name" value="HisK_dim/P_dom"/>
</dbReference>
<dbReference type="OrthoDB" id="9804645at2"/>
<dbReference type="SMART" id="SM00387">
    <property type="entry name" value="HATPase_c"/>
    <property type="match status" value="1"/>
</dbReference>
<evidence type="ECO:0000256" key="1">
    <source>
        <dbReference type="ARBA" id="ARBA00000085"/>
    </source>
</evidence>
<evidence type="ECO:0000256" key="11">
    <source>
        <dbReference type="ARBA" id="ARBA00022840"/>
    </source>
</evidence>
<dbReference type="PROSITE" id="PS50839">
    <property type="entry name" value="CHASE"/>
    <property type="match status" value="1"/>
</dbReference>
<keyword evidence="14 15" id="KW-0472">Membrane</keyword>
<gene>
    <name evidence="18" type="ORF">SAMN04487960_105231</name>
</gene>
<dbReference type="NCBIfam" id="TIGR00229">
    <property type="entry name" value="sensory_box"/>
    <property type="match status" value="1"/>
</dbReference>
<dbReference type="SMART" id="SM00388">
    <property type="entry name" value="HisKA"/>
    <property type="match status" value="1"/>
</dbReference>
<evidence type="ECO:0000256" key="8">
    <source>
        <dbReference type="ARBA" id="ARBA00022692"/>
    </source>
</evidence>
<evidence type="ECO:0000256" key="15">
    <source>
        <dbReference type="SAM" id="Phobius"/>
    </source>
</evidence>
<dbReference type="PANTHER" id="PTHR43711">
    <property type="entry name" value="TWO-COMPONENT HISTIDINE KINASE"/>
    <property type="match status" value="1"/>
</dbReference>
<dbReference type="InterPro" id="IPR035965">
    <property type="entry name" value="PAS-like_dom_sf"/>
</dbReference>
<dbReference type="InterPro" id="IPR005467">
    <property type="entry name" value="His_kinase_dom"/>
</dbReference>
<evidence type="ECO:0000256" key="14">
    <source>
        <dbReference type="ARBA" id="ARBA00023136"/>
    </source>
</evidence>
<dbReference type="InterPro" id="IPR050736">
    <property type="entry name" value="Sensor_HK_Regulatory"/>
</dbReference>
<evidence type="ECO:0000256" key="4">
    <source>
        <dbReference type="ARBA" id="ARBA00012438"/>
    </source>
</evidence>
<comment type="catalytic activity">
    <reaction evidence="1">
        <text>ATP + protein L-histidine = ADP + protein N-phospho-L-histidine.</text>
        <dbReference type="EC" id="2.7.13.3"/>
    </reaction>
</comment>
<evidence type="ECO:0000256" key="10">
    <source>
        <dbReference type="ARBA" id="ARBA00022777"/>
    </source>
</evidence>
<dbReference type="SMART" id="SM01079">
    <property type="entry name" value="CHASE"/>
    <property type="match status" value="1"/>
</dbReference>
<dbReference type="Pfam" id="PF00512">
    <property type="entry name" value="HisKA"/>
    <property type="match status" value="1"/>
</dbReference>
<evidence type="ECO:0000259" key="17">
    <source>
        <dbReference type="PROSITE" id="PS50839"/>
    </source>
</evidence>
<dbReference type="Gene3D" id="3.30.450.20">
    <property type="entry name" value="PAS domain"/>
    <property type="match status" value="1"/>
</dbReference>
<sequence>MNLRKRKPDVRTVLWGGWLCVLLVTVLGVRVLDQQHRDSYQQQVRGDVTRELSILRAQFEGAIGENLQVVQGLVAVISSDPDITPHRFASIASAILAQKQELRNIGAAPDMVIRMVHPLAGNEAALGLDYRKNALQWPKVRQAAETGELVLDGPVDLVQGGEAFIGRVPVFVAPASGEERVLWGLVSAVIDVEALYREAGLYQSGNLAVALRTLGNDAVPGEVFFGPAGLFRQQPVTMPVVLGGSRWQLGATPAGGWPTHPPDVVRFRALLLLASALILLPGLGMTLSIQRERKSRRRLQSQFELSPQGMALVESHSGRLLRVNASLGAMTGVDAETLRTTPISRILPSPMPWANRDQDRRFGPVESLCLHADGGSLPILLSGVRVREEGDRELVWLSFQDISEQKKVEQMKSEFISTVSHELRTPLTSISGALKLLSEGMVGELPEKARDMVGIARKNSERLTLLINDLLDMDKLVSGKLGFNIRPLALAPLIKTSLENLSTYAHNHDVSLAYDNQSGQAAVLADDLRFQQVMDNLLSNAIKFSPAGGRVTVTSELLDGQIQLSVCDQGEGIPEAFRTRVFEKFAQADGSDRRIKGGTGLGLAITRGLLQHMNGSIRFESEPGIGTCFYVLLPRAN</sequence>
<dbReference type="Gene3D" id="3.30.565.10">
    <property type="entry name" value="Histidine kinase-like ATPase, C-terminal domain"/>
    <property type="match status" value="1"/>
</dbReference>
<dbReference type="InterPro" id="IPR036097">
    <property type="entry name" value="HisK_dim/P_sf"/>
</dbReference>
<evidence type="ECO:0000313" key="19">
    <source>
        <dbReference type="Proteomes" id="UP000199675"/>
    </source>
</evidence>
<dbReference type="GO" id="GO:0045121">
    <property type="term" value="C:membrane raft"/>
    <property type="evidence" value="ECO:0007669"/>
    <property type="project" value="UniProtKB-SubCell"/>
</dbReference>
<dbReference type="InterPro" id="IPR006189">
    <property type="entry name" value="CHASE_dom"/>
</dbReference>
<accession>A0A1H2Y193</accession>
<keyword evidence="12 15" id="KW-1133">Transmembrane helix</keyword>
<dbReference type="Gene3D" id="1.10.287.130">
    <property type="match status" value="1"/>
</dbReference>
<protein>
    <recommendedName>
        <fullName evidence="4">histidine kinase</fullName>
        <ecNumber evidence="4">2.7.13.3</ecNumber>
    </recommendedName>
</protein>
<organism evidence="18 19">
    <name type="scientific">Marinobacter mobilis</name>
    <dbReference type="NCBI Taxonomy" id="488533"/>
    <lineage>
        <taxon>Bacteria</taxon>
        <taxon>Pseudomonadati</taxon>
        <taxon>Pseudomonadota</taxon>
        <taxon>Gammaproteobacteria</taxon>
        <taxon>Pseudomonadales</taxon>
        <taxon>Marinobacteraceae</taxon>
        <taxon>Marinobacter</taxon>
    </lineage>
</organism>
<dbReference type="InterPro" id="IPR036890">
    <property type="entry name" value="HATPase_C_sf"/>
</dbReference>
<keyword evidence="19" id="KW-1185">Reference proteome</keyword>
<keyword evidence="5" id="KW-1003">Cell membrane</keyword>
<proteinExistence type="predicted"/>
<keyword evidence="7" id="KW-0808">Transferase</keyword>
<dbReference type="RefSeq" id="WP_091813047.1">
    <property type="nucleotide sequence ID" value="NZ_FNNE01000005.1"/>
</dbReference>
<evidence type="ECO:0000256" key="5">
    <source>
        <dbReference type="ARBA" id="ARBA00022475"/>
    </source>
</evidence>
<dbReference type="PRINTS" id="PR00344">
    <property type="entry name" value="BCTRLSENSOR"/>
</dbReference>
<dbReference type="InterPro" id="IPR004358">
    <property type="entry name" value="Sig_transdc_His_kin-like_C"/>
</dbReference>
<evidence type="ECO:0000256" key="3">
    <source>
        <dbReference type="ARBA" id="ARBA00004314"/>
    </source>
</evidence>
<dbReference type="GO" id="GO:0005886">
    <property type="term" value="C:plasma membrane"/>
    <property type="evidence" value="ECO:0007669"/>
    <property type="project" value="UniProtKB-SubCell"/>
</dbReference>
<name>A0A1H2Y193_9GAMM</name>
<evidence type="ECO:0000259" key="16">
    <source>
        <dbReference type="PROSITE" id="PS50109"/>
    </source>
</evidence>
<evidence type="ECO:0000256" key="12">
    <source>
        <dbReference type="ARBA" id="ARBA00022989"/>
    </source>
</evidence>
<evidence type="ECO:0000256" key="13">
    <source>
        <dbReference type="ARBA" id="ARBA00023012"/>
    </source>
</evidence>
<dbReference type="Gene3D" id="3.30.450.350">
    <property type="entry name" value="CHASE domain"/>
    <property type="match status" value="1"/>
</dbReference>
<dbReference type="PROSITE" id="PS50109">
    <property type="entry name" value="HIS_KIN"/>
    <property type="match status" value="1"/>
</dbReference>
<dbReference type="STRING" id="488533.SAMN04487960_105231"/>
<dbReference type="CDD" id="cd00082">
    <property type="entry name" value="HisKA"/>
    <property type="match status" value="1"/>
</dbReference>
<keyword evidence="9" id="KW-0547">Nucleotide-binding</keyword>
<dbReference type="InterPro" id="IPR000014">
    <property type="entry name" value="PAS"/>
</dbReference>
<dbReference type="FunFam" id="1.10.287.130:FF:000001">
    <property type="entry name" value="Two-component sensor histidine kinase"/>
    <property type="match status" value="1"/>
</dbReference>
<dbReference type="Pfam" id="PF02518">
    <property type="entry name" value="HATPase_c"/>
    <property type="match status" value="1"/>
</dbReference>
<dbReference type="EC" id="2.7.13.3" evidence="4"/>
<evidence type="ECO:0000256" key="9">
    <source>
        <dbReference type="ARBA" id="ARBA00022741"/>
    </source>
</evidence>
<reference evidence="18 19" key="1">
    <citation type="submission" date="2016-10" db="EMBL/GenBank/DDBJ databases">
        <authorList>
            <person name="de Groot N.N."/>
        </authorList>
    </citation>
    <scope>NUCLEOTIDE SEQUENCE [LARGE SCALE GENOMIC DNA]</scope>
    <source>
        <strain evidence="18 19">CGMCC 1.7059</strain>
    </source>
</reference>
<evidence type="ECO:0000256" key="7">
    <source>
        <dbReference type="ARBA" id="ARBA00022679"/>
    </source>
</evidence>
<dbReference type="Pfam" id="PF03924">
    <property type="entry name" value="CHASE"/>
    <property type="match status" value="1"/>
</dbReference>